<evidence type="ECO:0000256" key="1">
    <source>
        <dbReference type="SAM" id="MobiDB-lite"/>
    </source>
</evidence>
<evidence type="ECO:0000256" key="2">
    <source>
        <dbReference type="SAM" id="Phobius"/>
    </source>
</evidence>
<evidence type="ECO:0000313" key="5">
    <source>
        <dbReference type="Proteomes" id="UP000275846"/>
    </source>
</evidence>
<dbReference type="Gene3D" id="1.10.840.10">
    <property type="entry name" value="Ras guanine-nucleotide exchange factors catalytic domain"/>
    <property type="match status" value="1"/>
</dbReference>
<dbReference type="GO" id="GO:0005085">
    <property type="term" value="F:guanyl-nucleotide exchange factor activity"/>
    <property type="evidence" value="ECO:0007669"/>
    <property type="project" value="InterPro"/>
</dbReference>
<reference evidence="6" key="1">
    <citation type="submission" date="2016-06" db="UniProtKB">
        <authorList>
            <consortium name="WormBaseParasite"/>
        </authorList>
    </citation>
    <scope>IDENTIFICATION</scope>
</reference>
<feature type="compositionally biased region" description="Polar residues" evidence="1">
    <location>
        <begin position="98"/>
        <end position="122"/>
    </location>
</feature>
<name>A0A183SHR1_SCHSO</name>
<dbReference type="PANTHER" id="PTHR43612:SF3">
    <property type="entry name" value="TRIFUNCTIONAL ENZYME SUBUNIT ALPHA, MITOCHONDRIAL"/>
    <property type="match status" value="1"/>
</dbReference>
<dbReference type="AlphaFoldDB" id="A0A183SHR1"/>
<feature type="region of interest" description="Disordered" evidence="1">
    <location>
        <begin position="427"/>
        <end position="509"/>
    </location>
</feature>
<dbReference type="OrthoDB" id="26687at2759"/>
<feature type="transmembrane region" description="Helical" evidence="2">
    <location>
        <begin position="330"/>
        <end position="348"/>
    </location>
</feature>
<dbReference type="InterPro" id="IPR023578">
    <property type="entry name" value="Ras_GEF_dom_sf"/>
</dbReference>
<dbReference type="SUPFAM" id="SSF48179">
    <property type="entry name" value="6-phosphogluconate dehydrogenase C-terminal domain-like"/>
    <property type="match status" value="1"/>
</dbReference>
<feature type="compositionally biased region" description="Basic and acidic residues" evidence="1">
    <location>
        <begin position="132"/>
        <end position="144"/>
    </location>
</feature>
<gene>
    <name evidence="4" type="ORF">SSLN_LOCUS3759</name>
</gene>
<feature type="compositionally biased region" description="Low complexity" evidence="1">
    <location>
        <begin position="77"/>
        <end position="93"/>
    </location>
</feature>
<feature type="region of interest" description="Disordered" evidence="1">
    <location>
        <begin position="70"/>
        <end position="177"/>
    </location>
</feature>
<keyword evidence="2" id="KW-1133">Transmembrane helix</keyword>
<dbReference type="InterPro" id="IPR036964">
    <property type="entry name" value="RASGEF_cat_dom_sf"/>
</dbReference>
<dbReference type="GO" id="GO:0016509">
    <property type="term" value="F:long-chain (3S)-3-hydroxyacyl-CoA dehydrogenase (NAD+) activity"/>
    <property type="evidence" value="ECO:0007669"/>
    <property type="project" value="TreeGrafter"/>
</dbReference>
<dbReference type="GO" id="GO:0016507">
    <property type="term" value="C:mitochondrial fatty acid beta-oxidation multienzyme complex"/>
    <property type="evidence" value="ECO:0007669"/>
    <property type="project" value="TreeGrafter"/>
</dbReference>
<keyword evidence="2" id="KW-0812">Transmembrane</keyword>
<dbReference type="GO" id="GO:0006635">
    <property type="term" value="P:fatty acid beta-oxidation"/>
    <property type="evidence" value="ECO:0007669"/>
    <property type="project" value="TreeGrafter"/>
</dbReference>
<dbReference type="InterPro" id="IPR006108">
    <property type="entry name" value="3HC_DH_C"/>
</dbReference>
<evidence type="ECO:0000313" key="4">
    <source>
        <dbReference type="EMBL" id="VDL90144.1"/>
    </source>
</evidence>
<dbReference type="EMBL" id="UYSU01032644">
    <property type="protein sequence ID" value="VDL90144.1"/>
    <property type="molecule type" value="Genomic_DNA"/>
</dbReference>
<organism evidence="6">
    <name type="scientific">Schistocephalus solidus</name>
    <name type="common">Tapeworm</name>
    <dbReference type="NCBI Taxonomy" id="70667"/>
    <lineage>
        <taxon>Eukaryota</taxon>
        <taxon>Metazoa</taxon>
        <taxon>Spiralia</taxon>
        <taxon>Lophotrochozoa</taxon>
        <taxon>Platyhelminthes</taxon>
        <taxon>Cestoda</taxon>
        <taxon>Eucestoda</taxon>
        <taxon>Diphyllobothriidea</taxon>
        <taxon>Diphyllobothriidae</taxon>
        <taxon>Schistocephalus</taxon>
    </lineage>
</organism>
<evidence type="ECO:0000313" key="6">
    <source>
        <dbReference type="WBParaSite" id="SSLN_0000388001-mRNA-1"/>
    </source>
</evidence>
<feature type="compositionally biased region" description="Polar residues" evidence="1">
    <location>
        <begin position="448"/>
        <end position="459"/>
    </location>
</feature>
<dbReference type="GO" id="GO:0007264">
    <property type="term" value="P:small GTPase-mediated signal transduction"/>
    <property type="evidence" value="ECO:0007669"/>
    <property type="project" value="InterPro"/>
</dbReference>
<feature type="compositionally biased region" description="Polar residues" evidence="1">
    <location>
        <begin position="498"/>
        <end position="509"/>
    </location>
</feature>
<dbReference type="Gene3D" id="1.10.1040.50">
    <property type="match status" value="1"/>
</dbReference>
<dbReference type="PANTHER" id="PTHR43612">
    <property type="entry name" value="TRIFUNCTIONAL ENZYME SUBUNIT ALPHA"/>
    <property type="match status" value="1"/>
</dbReference>
<dbReference type="InterPro" id="IPR008927">
    <property type="entry name" value="6-PGluconate_DH-like_C_sf"/>
</dbReference>
<dbReference type="GO" id="GO:0004300">
    <property type="term" value="F:enoyl-CoA hydratase activity"/>
    <property type="evidence" value="ECO:0007669"/>
    <property type="project" value="TreeGrafter"/>
</dbReference>
<proteinExistence type="predicted"/>
<keyword evidence="5" id="KW-1185">Reference proteome</keyword>
<reference evidence="4 5" key="2">
    <citation type="submission" date="2018-11" db="EMBL/GenBank/DDBJ databases">
        <authorList>
            <consortium name="Pathogen Informatics"/>
        </authorList>
    </citation>
    <scope>NUCLEOTIDE SEQUENCE [LARGE SCALE GENOMIC DNA]</scope>
    <source>
        <strain evidence="4 5">NST_G2</strain>
    </source>
</reference>
<dbReference type="Proteomes" id="UP000275846">
    <property type="component" value="Unassembled WGS sequence"/>
</dbReference>
<feature type="compositionally biased region" description="Polar residues" evidence="1">
    <location>
        <begin position="160"/>
        <end position="177"/>
    </location>
</feature>
<dbReference type="Pfam" id="PF00725">
    <property type="entry name" value="3HCDH"/>
    <property type="match status" value="1"/>
</dbReference>
<dbReference type="InterPro" id="IPR050136">
    <property type="entry name" value="FA_oxidation_alpha_subunit"/>
</dbReference>
<sequence length="738" mass="80910">MIMGNDTLSSLEIDKPHGRSLLIPTIFRRKANFEQGSIDEAVHTMGTIPYLGLFLNDLAMLNESAPDWIPKREAGVPRRPNSSSRCLSRRSSPAMINHSRTSLGSTRAPSPSETASTVSGTTETRRNFPPVYDKRSGRSSRELDSNGEPGLPYRHKREASITSCPGGTATSRSTLRSETPVIMGFRRKNKTSNSCRSNVDKREGQLINFHKHKREYAVLSKLIELQRSAKRFSLVENKDFAAWLRALPLLSEDEAIRRALELEPGSLSPKNMKDSNSSEVIVANNTSNLPILKTAETILKNKASKITMNSAGDMGLHQGKILIFLKGVPGFYTVCILALMLAGVIRLMQKGMTPTEPDAAVQAFGWPVDKDTIADEVGLDVAVRVVDDIQAALVKRVQPHHLHQIYSHQPNLHLLPPHIHVTHQHGRSLANQCQEHQHTPTAPAPTVHSANAHSQITNLTGTTSATPASTSGCSPSESLDSHTSEVSSPSVCSVPTTKLDSGTTTPSISPAYSLAVRSNGRQFSRKFQGRYGGVDLPYQMVRFHPILRAKEITWLTEPATQTGTPLTAFEWTPSERQKFKFRLVAKKVMGFSLGIHQRISRRFLVDKGVQMSDISTTAASRLYPNPGIFLRTVKTSPVAAFGSSSLSLTIGLRRLFSGVFGLADIHCSLRGASLLTAFYLLADCQQPRLHNQTTSFTVYNTLSSVVSSQLFVLDPDSHALEREGRLAGRCLAGADELF</sequence>
<keyword evidence="2" id="KW-0472">Membrane</keyword>
<dbReference type="SUPFAM" id="SSF48366">
    <property type="entry name" value="Ras GEF"/>
    <property type="match status" value="1"/>
</dbReference>
<dbReference type="STRING" id="70667.A0A183SHR1"/>
<accession>A0A183SHR1</accession>
<feature type="compositionally biased region" description="Low complexity" evidence="1">
    <location>
        <begin position="484"/>
        <end position="497"/>
    </location>
</feature>
<feature type="domain" description="3-hydroxyacyl-CoA dehydrogenase C-terminal" evidence="3">
    <location>
        <begin position="330"/>
        <end position="396"/>
    </location>
</feature>
<protein>
    <submittedName>
        <fullName evidence="6">3HCDH domain-containing protein</fullName>
    </submittedName>
</protein>
<dbReference type="WBParaSite" id="SSLN_0000388001-mRNA-1">
    <property type="protein sequence ID" value="SSLN_0000388001-mRNA-1"/>
    <property type="gene ID" value="SSLN_0000388001"/>
</dbReference>
<evidence type="ECO:0000259" key="3">
    <source>
        <dbReference type="Pfam" id="PF00725"/>
    </source>
</evidence>
<feature type="compositionally biased region" description="Low complexity" evidence="1">
    <location>
        <begin position="460"/>
        <end position="476"/>
    </location>
</feature>